<dbReference type="InterPro" id="IPR025178">
    <property type="entry name" value="Lnb_N"/>
</dbReference>
<feature type="chain" id="PRO_5039504131" evidence="2">
    <location>
        <begin position="23"/>
        <end position="406"/>
    </location>
</feature>
<dbReference type="EMBL" id="DWUP01000014">
    <property type="protein sequence ID" value="HJD52262.1"/>
    <property type="molecule type" value="Genomic_DNA"/>
</dbReference>
<proteinExistence type="predicted"/>
<feature type="domain" description="Lnb N-terminal periplasmic" evidence="3">
    <location>
        <begin position="42"/>
        <end position="187"/>
    </location>
</feature>
<gene>
    <name evidence="5" type="ORF">IAA93_00825</name>
</gene>
<evidence type="ECO:0000259" key="4">
    <source>
        <dbReference type="Pfam" id="PF25221"/>
    </source>
</evidence>
<reference evidence="5" key="2">
    <citation type="submission" date="2021-04" db="EMBL/GenBank/DDBJ databases">
        <authorList>
            <person name="Gilroy R."/>
        </authorList>
    </citation>
    <scope>NUCLEOTIDE SEQUENCE</scope>
    <source>
        <strain evidence="5">MalCec1-1739</strain>
    </source>
</reference>
<keyword evidence="1" id="KW-0812">Transmembrane</keyword>
<feature type="transmembrane region" description="Helical" evidence="1">
    <location>
        <begin position="268"/>
        <end position="286"/>
    </location>
</feature>
<keyword evidence="1" id="KW-0472">Membrane</keyword>
<dbReference type="AlphaFoldDB" id="A0A9D2UGY4"/>
<feature type="signal peptide" evidence="2">
    <location>
        <begin position="1"/>
        <end position="22"/>
    </location>
</feature>
<dbReference type="Pfam" id="PF25221">
    <property type="entry name" value="5TMH_Lnb"/>
    <property type="match status" value="1"/>
</dbReference>
<evidence type="ECO:0000259" key="3">
    <source>
        <dbReference type="Pfam" id="PF13387"/>
    </source>
</evidence>
<comment type="caution">
    <text evidence="5">The sequence shown here is derived from an EMBL/GenBank/DDBJ whole genome shotgun (WGS) entry which is preliminary data.</text>
</comment>
<feature type="transmembrane region" description="Helical" evidence="1">
    <location>
        <begin position="326"/>
        <end position="344"/>
    </location>
</feature>
<feature type="domain" description="Lnb-like transmembrane" evidence="4">
    <location>
        <begin position="265"/>
        <end position="397"/>
    </location>
</feature>
<feature type="transmembrane region" description="Helical" evidence="1">
    <location>
        <begin position="293"/>
        <end position="314"/>
    </location>
</feature>
<feature type="transmembrane region" description="Helical" evidence="1">
    <location>
        <begin position="356"/>
        <end position="373"/>
    </location>
</feature>
<accession>A0A9D2UGY4</accession>
<keyword evidence="1" id="KW-1133">Transmembrane helix</keyword>
<feature type="transmembrane region" description="Helical" evidence="1">
    <location>
        <begin position="379"/>
        <end position="396"/>
    </location>
</feature>
<reference evidence="5" key="1">
    <citation type="journal article" date="2021" name="PeerJ">
        <title>Extensive microbial diversity within the chicken gut microbiome revealed by metagenomics and culture.</title>
        <authorList>
            <person name="Gilroy R."/>
            <person name="Ravi A."/>
            <person name="Getino M."/>
            <person name="Pursley I."/>
            <person name="Horton D.L."/>
            <person name="Alikhan N.F."/>
            <person name="Baker D."/>
            <person name="Gharbi K."/>
            <person name="Hall N."/>
            <person name="Watson M."/>
            <person name="Adriaenssens E.M."/>
            <person name="Foster-Nyarko E."/>
            <person name="Jarju S."/>
            <person name="Secka A."/>
            <person name="Antonio M."/>
            <person name="Oren A."/>
            <person name="Chaudhuri R.R."/>
            <person name="La Ragione R."/>
            <person name="Hildebrand F."/>
            <person name="Pallen M.J."/>
        </authorList>
    </citation>
    <scope>NUCLEOTIDE SEQUENCE</scope>
    <source>
        <strain evidence="5">MalCec1-1739</strain>
    </source>
</reference>
<evidence type="ECO:0000256" key="1">
    <source>
        <dbReference type="SAM" id="Phobius"/>
    </source>
</evidence>
<organism evidence="5 6">
    <name type="scientific">Candidatus Avibacteroides avistercoris</name>
    <dbReference type="NCBI Taxonomy" id="2840690"/>
    <lineage>
        <taxon>Bacteria</taxon>
        <taxon>Pseudomonadati</taxon>
        <taxon>Bacteroidota</taxon>
        <taxon>Bacteroidia</taxon>
        <taxon>Bacteroidales</taxon>
        <taxon>Bacteroidaceae</taxon>
        <taxon>Bacteroidaceae incertae sedis</taxon>
        <taxon>Candidatus Avibacteroides</taxon>
    </lineage>
</organism>
<protein>
    <submittedName>
        <fullName evidence="5">DUF4105 domain-containing protein</fullName>
    </submittedName>
</protein>
<evidence type="ECO:0000313" key="5">
    <source>
        <dbReference type="EMBL" id="HJD52262.1"/>
    </source>
</evidence>
<evidence type="ECO:0000256" key="2">
    <source>
        <dbReference type="SAM" id="SignalP"/>
    </source>
</evidence>
<name>A0A9D2UGY4_9BACT</name>
<dbReference type="InterPro" id="IPR057436">
    <property type="entry name" value="5TMH_Lnb"/>
</dbReference>
<dbReference type="Proteomes" id="UP000787625">
    <property type="component" value="Unassembled WGS sequence"/>
</dbReference>
<dbReference type="Pfam" id="PF13387">
    <property type="entry name" value="Lnb_N"/>
    <property type="match status" value="1"/>
</dbReference>
<evidence type="ECO:0000313" key="6">
    <source>
        <dbReference type="Proteomes" id="UP000787625"/>
    </source>
</evidence>
<sequence>MKQTFIALVMLCATLLPVPLTAQGHGQETTSAHDAGRHGVFSLLTCAPGDEIYELFGHTALRYRDSEEGIDLVFNYGMFSFGTPHFIWRFVKGETDYQLGLTTFDRFWPEYHYRGSSVYEQRLNLTDAQRQSLLSLLTTNYEPQNRVYRYNFFYDNCTTRARDKIEEAVGKEVVYDTVMPPTTFRKVIHEFAGGHKWSELGMDICIGSKADEPIDLRTAMFAPFYYKASLDHAFVTDTTGTRIRLADAPHTIVTPARDNKQGLPPSPMAIFVTLFAITMLISAAEFKFRKTIWVFDILLFGATGLCGIVIAFLVFFSTHPATSPNFMLVFMHPLHLFLLPLYIYKEAKRRKSYYHIANAAVILMFFALIFVIPQDFNDAILFLALSLLTRSICYTLRTNCKSLTTA</sequence>
<keyword evidence="2" id="KW-0732">Signal</keyword>